<gene>
    <name evidence="1" type="ORF">EDD42_4087</name>
</gene>
<dbReference type="Proteomes" id="UP000266915">
    <property type="component" value="Unassembled WGS sequence"/>
</dbReference>
<accession>A0A3N2BM67</accession>
<sequence>MAIGFVVAACVGLTGCSAEEAEPVKLADACSDYQQAAADFPTGQPKASSEYLRDVASGLSGIAAAAEKNAPGLKLTDPVAGGQFERLAEAARTTADATSEIAEGKREATDGDYDLTQSVKGLMASVNDVC</sequence>
<reference evidence="1 2" key="1">
    <citation type="submission" date="2018-11" db="EMBL/GenBank/DDBJ databases">
        <title>Sequencing the genomes of 1000 actinobacteria strains.</title>
        <authorList>
            <person name="Klenk H.-P."/>
        </authorList>
    </citation>
    <scope>NUCLEOTIDE SEQUENCE [LARGE SCALE GENOMIC DNA]</scope>
    <source>
        <strain evidence="1 2">DSM 14012</strain>
    </source>
</reference>
<name>A0A3N2BM67_9MICO</name>
<evidence type="ECO:0000313" key="1">
    <source>
        <dbReference type="EMBL" id="ROR76134.1"/>
    </source>
</evidence>
<dbReference type="RefSeq" id="WP_085514090.1">
    <property type="nucleotide sequence ID" value="NZ_FXAP01000007.1"/>
</dbReference>
<proteinExistence type="predicted"/>
<dbReference type="AlphaFoldDB" id="A0A3N2BM67"/>
<evidence type="ECO:0000313" key="2">
    <source>
        <dbReference type="Proteomes" id="UP000266915"/>
    </source>
</evidence>
<keyword evidence="2" id="KW-1185">Reference proteome</keyword>
<dbReference type="EMBL" id="RKHL01000002">
    <property type="protein sequence ID" value="ROR76134.1"/>
    <property type="molecule type" value="Genomic_DNA"/>
</dbReference>
<protein>
    <submittedName>
        <fullName evidence="1">Uncharacterized protein</fullName>
    </submittedName>
</protein>
<organism evidence="1 2">
    <name type="scientific">Plantibacter flavus</name>
    <dbReference type="NCBI Taxonomy" id="150123"/>
    <lineage>
        <taxon>Bacteria</taxon>
        <taxon>Bacillati</taxon>
        <taxon>Actinomycetota</taxon>
        <taxon>Actinomycetes</taxon>
        <taxon>Micrococcales</taxon>
        <taxon>Microbacteriaceae</taxon>
        <taxon>Plantibacter</taxon>
    </lineage>
</organism>
<comment type="caution">
    <text evidence="1">The sequence shown here is derived from an EMBL/GenBank/DDBJ whole genome shotgun (WGS) entry which is preliminary data.</text>
</comment>